<feature type="domain" description="Trypsin-co-occurring" evidence="2">
    <location>
        <begin position="13"/>
        <end position="90"/>
    </location>
</feature>
<dbReference type="Pfam" id="PF19631">
    <property type="entry name" value="Trypco2"/>
    <property type="match status" value="1"/>
</dbReference>
<evidence type="ECO:0000313" key="4">
    <source>
        <dbReference type="Proteomes" id="UP000471745"/>
    </source>
</evidence>
<feature type="compositionally biased region" description="Polar residues" evidence="1">
    <location>
        <begin position="103"/>
        <end position="115"/>
    </location>
</feature>
<evidence type="ECO:0000313" key="3">
    <source>
        <dbReference type="EMBL" id="NEC52649.1"/>
    </source>
</evidence>
<dbReference type="RefSeq" id="WP_163091153.1">
    <property type="nucleotide sequence ID" value="NZ_JAAGNA010001013.1"/>
</dbReference>
<dbReference type="InterPro" id="IPR045608">
    <property type="entry name" value="Trypco2"/>
</dbReference>
<evidence type="ECO:0000256" key="1">
    <source>
        <dbReference type="SAM" id="MobiDB-lite"/>
    </source>
</evidence>
<proteinExistence type="predicted"/>
<dbReference type="Proteomes" id="UP000471745">
    <property type="component" value="Unassembled WGS sequence"/>
</dbReference>
<organism evidence="3 4">
    <name type="scientific">Actinospica acidiphila</name>
    <dbReference type="NCBI Taxonomy" id="304899"/>
    <lineage>
        <taxon>Bacteria</taxon>
        <taxon>Bacillati</taxon>
        <taxon>Actinomycetota</taxon>
        <taxon>Actinomycetes</taxon>
        <taxon>Catenulisporales</taxon>
        <taxon>Actinospicaceae</taxon>
        <taxon>Actinospica</taxon>
    </lineage>
</organism>
<sequence length="115" mass="12480">MNDEGHEDIEHAIELDKAVQAVRDGLTAAAEQAEGQDLTFELGDIEMEFTVELRKELKGGGKVKAWVLEAGADASRSSARTHRVAFTLRPKDKRTGDPWKVGNENQGSVAGFGSQ</sequence>
<feature type="region of interest" description="Disordered" evidence="1">
    <location>
        <begin position="88"/>
        <end position="115"/>
    </location>
</feature>
<dbReference type="EMBL" id="JAAGNA010001013">
    <property type="protein sequence ID" value="NEC52649.1"/>
    <property type="molecule type" value="Genomic_DNA"/>
</dbReference>
<comment type="caution">
    <text evidence="3">The sequence shown here is derived from an EMBL/GenBank/DDBJ whole genome shotgun (WGS) entry which is preliminary data.</text>
</comment>
<gene>
    <name evidence="3" type="ORF">G3I18_29460</name>
</gene>
<evidence type="ECO:0000259" key="2">
    <source>
        <dbReference type="Pfam" id="PF19631"/>
    </source>
</evidence>
<accession>A0A9X5CQ22</accession>
<protein>
    <recommendedName>
        <fullName evidence="2">Trypsin-co-occurring domain-containing protein</fullName>
    </recommendedName>
</protein>
<keyword evidence="4" id="KW-1185">Reference proteome</keyword>
<dbReference type="AlphaFoldDB" id="A0A9X5CQ22"/>
<name>A0A9X5CQ22_9ACTN</name>
<reference evidence="3 4" key="1">
    <citation type="submission" date="2020-01" db="EMBL/GenBank/DDBJ databases">
        <title>Insect and environment-associated Actinomycetes.</title>
        <authorList>
            <person name="Currrie C."/>
            <person name="Chevrette M."/>
            <person name="Carlson C."/>
            <person name="Stubbendieck R."/>
            <person name="Wendt-Pienkowski E."/>
        </authorList>
    </citation>
    <scope>NUCLEOTIDE SEQUENCE [LARGE SCALE GENOMIC DNA]</scope>
    <source>
        <strain evidence="3 4">SID8189</strain>
    </source>
</reference>